<name>A0AAE3H4E0_9BACT</name>
<organism evidence="2 3">
    <name type="scientific">Lacihabitans soyangensis</name>
    <dbReference type="NCBI Taxonomy" id="869394"/>
    <lineage>
        <taxon>Bacteria</taxon>
        <taxon>Pseudomonadati</taxon>
        <taxon>Bacteroidota</taxon>
        <taxon>Cytophagia</taxon>
        <taxon>Cytophagales</taxon>
        <taxon>Leadbetterellaceae</taxon>
        <taxon>Lacihabitans</taxon>
    </lineage>
</organism>
<reference evidence="2 3" key="1">
    <citation type="submission" date="2018-11" db="EMBL/GenBank/DDBJ databases">
        <title>Novel bacteria species description.</title>
        <authorList>
            <person name="Han J.-H."/>
        </authorList>
    </citation>
    <scope>NUCLEOTIDE SEQUENCE [LARGE SCALE GENOMIC DNA]</scope>
    <source>
        <strain evidence="2 3">KCTC23259</strain>
    </source>
</reference>
<evidence type="ECO:0000256" key="1">
    <source>
        <dbReference type="SAM" id="Phobius"/>
    </source>
</evidence>
<evidence type="ECO:0000313" key="2">
    <source>
        <dbReference type="EMBL" id="MCP9764747.1"/>
    </source>
</evidence>
<feature type="transmembrane region" description="Helical" evidence="1">
    <location>
        <begin position="20"/>
        <end position="41"/>
    </location>
</feature>
<dbReference type="Pfam" id="PF20077">
    <property type="entry name" value="CcmD_alt"/>
    <property type="match status" value="1"/>
</dbReference>
<evidence type="ECO:0000313" key="3">
    <source>
        <dbReference type="Proteomes" id="UP001204144"/>
    </source>
</evidence>
<dbReference type="RefSeq" id="WP_255038438.1">
    <property type="nucleotide sequence ID" value="NZ_RJUF01000176.1"/>
</dbReference>
<comment type="caution">
    <text evidence="2">The sequence shown here is derived from an EMBL/GenBank/DDBJ whole genome shotgun (WGS) entry which is preliminary data.</text>
</comment>
<dbReference type="Proteomes" id="UP001204144">
    <property type="component" value="Unassembled WGS sequence"/>
</dbReference>
<keyword evidence="1" id="KW-1133">Transmembrane helix</keyword>
<sequence>MSLLNLQDVEMADAFRADGKIYVVVAVISVVVLGLIAYLFSMDKKVSKLEKEIKK</sequence>
<dbReference type="EMBL" id="RJUF01000176">
    <property type="protein sequence ID" value="MCP9764747.1"/>
    <property type="molecule type" value="Genomic_DNA"/>
</dbReference>
<dbReference type="AlphaFoldDB" id="A0AAE3H4E0"/>
<accession>A0AAE3H4E0</accession>
<protein>
    <submittedName>
        <fullName evidence="2">CcmD family protein</fullName>
    </submittedName>
</protein>
<keyword evidence="1" id="KW-0812">Transmembrane</keyword>
<keyword evidence="1" id="KW-0472">Membrane</keyword>
<proteinExistence type="predicted"/>
<gene>
    <name evidence="2" type="ORF">EGI31_17550</name>
</gene>
<keyword evidence="3" id="KW-1185">Reference proteome</keyword>